<keyword evidence="2" id="KW-1185">Reference proteome</keyword>
<dbReference type="AlphaFoldDB" id="A0AAD4XMR6"/>
<protein>
    <submittedName>
        <fullName evidence="1">Uncharacterized protein</fullName>
    </submittedName>
</protein>
<sequence length="153" mass="17988">MSYLLMMKKYKEDMEEEEEEEEGVGRNLLRYKSKLLGFLKIQKTKMKKKKKKQNGLLCIHFGMCGMGKFSMLLKAINLHDIGSSVNCYEYFRRRAFDGICTSHTTGVWQVLMTVHFNEHQVDMSVQPLVNLIFESESLSNVRMEGRFVKERLF</sequence>
<accession>A0AAD4XMR6</accession>
<comment type="caution">
    <text evidence="1">The sequence shown here is derived from an EMBL/GenBank/DDBJ whole genome shotgun (WGS) entry which is preliminary data.</text>
</comment>
<proteinExistence type="predicted"/>
<organism evidence="1 2">
    <name type="scientific">Papaver atlanticum</name>
    <dbReference type="NCBI Taxonomy" id="357466"/>
    <lineage>
        <taxon>Eukaryota</taxon>
        <taxon>Viridiplantae</taxon>
        <taxon>Streptophyta</taxon>
        <taxon>Embryophyta</taxon>
        <taxon>Tracheophyta</taxon>
        <taxon>Spermatophyta</taxon>
        <taxon>Magnoliopsida</taxon>
        <taxon>Ranunculales</taxon>
        <taxon>Papaveraceae</taxon>
        <taxon>Papaveroideae</taxon>
        <taxon>Papaver</taxon>
    </lineage>
</organism>
<evidence type="ECO:0000313" key="1">
    <source>
        <dbReference type="EMBL" id="KAI3926230.1"/>
    </source>
</evidence>
<dbReference type="Proteomes" id="UP001202328">
    <property type="component" value="Unassembled WGS sequence"/>
</dbReference>
<reference evidence="1" key="1">
    <citation type="submission" date="2022-04" db="EMBL/GenBank/DDBJ databases">
        <title>A functionally conserved STORR gene fusion in Papaver species that diverged 16.8 million years ago.</title>
        <authorList>
            <person name="Catania T."/>
        </authorList>
    </citation>
    <scope>NUCLEOTIDE SEQUENCE</scope>
    <source>
        <strain evidence="1">S-188037</strain>
    </source>
</reference>
<name>A0AAD4XMR6_9MAGN</name>
<dbReference type="EMBL" id="JAJJMB010008071">
    <property type="protein sequence ID" value="KAI3926230.1"/>
    <property type="molecule type" value="Genomic_DNA"/>
</dbReference>
<evidence type="ECO:0000313" key="2">
    <source>
        <dbReference type="Proteomes" id="UP001202328"/>
    </source>
</evidence>
<gene>
    <name evidence="1" type="ORF">MKW98_028366</name>
</gene>